<dbReference type="Proteomes" id="UP001295794">
    <property type="component" value="Unassembled WGS sequence"/>
</dbReference>
<keyword evidence="3" id="KW-1185">Reference proteome</keyword>
<dbReference type="AlphaFoldDB" id="A0AAD2HC16"/>
<protein>
    <submittedName>
        <fullName evidence="2">Uncharacterized protein</fullName>
    </submittedName>
</protein>
<reference evidence="2" key="1">
    <citation type="submission" date="2023-11" db="EMBL/GenBank/DDBJ databases">
        <authorList>
            <person name="De Vega J J."/>
            <person name="De Vega J J."/>
        </authorList>
    </citation>
    <scope>NUCLEOTIDE SEQUENCE</scope>
</reference>
<comment type="caution">
    <text evidence="2">The sequence shown here is derived from an EMBL/GenBank/DDBJ whole genome shotgun (WGS) entry which is preliminary data.</text>
</comment>
<organism evidence="2 3">
    <name type="scientific">Mycena citricolor</name>
    <dbReference type="NCBI Taxonomy" id="2018698"/>
    <lineage>
        <taxon>Eukaryota</taxon>
        <taxon>Fungi</taxon>
        <taxon>Dikarya</taxon>
        <taxon>Basidiomycota</taxon>
        <taxon>Agaricomycotina</taxon>
        <taxon>Agaricomycetes</taxon>
        <taxon>Agaricomycetidae</taxon>
        <taxon>Agaricales</taxon>
        <taxon>Marasmiineae</taxon>
        <taxon>Mycenaceae</taxon>
        <taxon>Mycena</taxon>
    </lineage>
</organism>
<proteinExistence type="predicted"/>
<gene>
    <name evidence="2" type="ORF">MYCIT1_LOCUS17527</name>
</gene>
<dbReference type="EMBL" id="CAVNYO010000181">
    <property type="protein sequence ID" value="CAK5272029.1"/>
    <property type="molecule type" value="Genomic_DNA"/>
</dbReference>
<dbReference type="Pfam" id="PF14223">
    <property type="entry name" value="Retrotran_gag_2"/>
    <property type="match status" value="1"/>
</dbReference>
<evidence type="ECO:0000256" key="1">
    <source>
        <dbReference type="SAM" id="MobiDB-lite"/>
    </source>
</evidence>
<name>A0AAD2HC16_9AGAR</name>
<feature type="region of interest" description="Disordered" evidence="1">
    <location>
        <begin position="280"/>
        <end position="328"/>
    </location>
</feature>
<evidence type="ECO:0000313" key="3">
    <source>
        <dbReference type="Proteomes" id="UP001295794"/>
    </source>
</evidence>
<accession>A0AAD2HC16</accession>
<sequence length="381" mass="40735">MDLSKENKSTGPLLHREIIIGPTFNASWNSKTLSLTTRSSPRSALPPRVAVFFPLRQLVEHHPSIVEGSNSISLNPTYDPNKTEVDAWDKLEHEARQSLVQRLEDLTFLEVRSKTTVHEMWSCITERFTALSSHVIASMEAAFNAVQCAPKGNVRTHLEELKPKHLELMQVGLTVLDSHSAKAALLAADLALQSAVSATAAGSVSAGPTAGVMSISITSGTSATCNAAIFDPVYLMQLAIEEFDSKEAELARKGLVGGCSEREDTGVALSAQFSAQLLSRNDAGGRSGKGKGLQRPKGVFWNRGGKGHVKSKCPSPKLKSGEKAQETRVPVMRMSSRMTGMSAAAGTASFLDSEDVFESWDAIPELTLQSASSGPSSESVG</sequence>
<evidence type="ECO:0000313" key="2">
    <source>
        <dbReference type="EMBL" id="CAK5272029.1"/>
    </source>
</evidence>